<dbReference type="InterPro" id="IPR006735">
    <property type="entry name" value="Rtf2"/>
</dbReference>
<accession>A0AA38PI65</accession>
<reference evidence="3" key="1">
    <citation type="submission" date="2022-08" db="EMBL/GenBank/DDBJ databases">
        <authorList>
            <consortium name="DOE Joint Genome Institute"/>
            <person name="Min B."/>
            <person name="Riley R."/>
            <person name="Sierra-Patev S."/>
            <person name="Naranjo-Ortiz M."/>
            <person name="Looney B."/>
            <person name="Konkel Z."/>
            <person name="Slot J.C."/>
            <person name="Sakamoto Y."/>
            <person name="Steenwyk J.L."/>
            <person name="Rokas A."/>
            <person name="Carro J."/>
            <person name="Camarero S."/>
            <person name="Ferreira P."/>
            <person name="Molpeceres G."/>
            <person name="Ruiz-Duenas F.J."/>
            <person name="Serrano A."/>
            <person name="Henrissat B."/>
            <person name="Drula E."/>
            <person name="Hughes K.W."/>
            <person name="Mata J.L."/>
            <person name="Ishikawa N.K."/>
            <person name="Vargas-Isla R."/>
            <person name="Ushijima S."/>
            <person name="Smith C.A."/>
            <person name="Ahrendt S."/>
            <person name="Andreopoulos W."/>
            <person name="He G."/>
            <person name="Labutti K."/>
            <person name="Lipzen A."/>
            <person name="Ng V."/>
            <person name="Sandor L."/>
            <person name="Barry K."/>
            <person name="Martinez A.T."/>
            <person name="Xiao Y."/>
            <person name="Gibbons J.G."/>
            <person name="Terashima K."/>
            <person name="Hibbett D.S."/>
            <person name="Grigoriev I.V."/>
        </authorList>
    </citation>
    <scope>NUCLEOTIDE SEQUENCE</scope>
    <source>
        <strain evidence="3">TFB9207</strain>
    </source>
</reference>
<comment type="caution">
    <text evidence="3">The sequence shown here is derived from an EMBL/GenBank/DDBJ whole genome shotgun (WGS) entry which is preliminary data.</text>
</comment>
<feature type="region of interest" description="Disordered" evidence="2">
    <location>
        <begin position="193"/>
        <end position="291"/>
    </location>
</feature>
<evidence type="ECO:0000256" key="2">
    <source>
        <dbReference type="SAM" id="MobiDB-lite"/>
    </source>
</evidence>
<dbReference type="PANTHER" id="PTHR12775">
    <property type="entry name" value="PROTEIN C20ORF43 HOMOLOG"/>
    <property type="match status" value="1"/>
</dbReference>
<name>A0AA38PI65_9AGAR</name>
<organism evidence="3 4">
    <name type="scientific">Lentinula raphanica</name>
    <dbReference type="NCBI Taxonomy" id="153919"/>
    <lineage>
        <taxon>Eukaryota</taxon>
        <taxon>Fungi</taxon>
        <taxon>Dikarya</taxon>
        <taxon>Basidiomycota</taxon>
        <taxon>Agaricomycotina</taxon>
        <taxon>Agaricomycetes</taxon>
        <taxon>Agaricomycetidae</taxon>
        <taxon>Agaricales</taxon>
        <taxon>Marasmiineae</taxon>
        <taxon>Omphalotaceae</taxon>
        <taxon>Lentinula</taxon>
    </lineage>
</organism>
<feature type="compositionally biased region" description="Basic and acidic residues" evidence="2">
    <location>
        <begin position="196"/>
        <end position="212"/>
    </location>
</feature>
<dbReference type="AlphaFoldDB" id="A0AA38PI65"/>
<feature type="compositionally biased region" description="Low complexity" evidence="2">
    <location>
        <begin position="241"/>
        <end position="252"/>
    </location>
</feature>
<dbReference type="Proteomes" id="UP001163846">
    <property type="component" value="Unassembled WGS sequence"/>
</dbReference>
<dbReference type="Pfam" id="PF04641">
    <property type="entry name" value="Rtf2"/>
    <property type="match status" value="1"/>
</dbReference>
<feature type="compositionally biased region" description="Basic and acidic residues" evidence="2">
    <location>
        <begin position="9"/>
        <end position="24"/>
    </location>
</feature>
<proteinExistence type="inferred from homology"/>
<feature type="region of interest" description="Disordered" evidence="2">
    <location>
        <begin position="1"/>
        <end position="24"/>
    </location>
</feature>
<gene>
    <name evidence="3" type="ORF">F5878DRAFT_554162</name>
</gene>
<dbReference type="CDD" id="cd16653">
    <property type="entry name" value="RING-like_Rtf2"/>
    <property type="match status" value="1"/>
</dbReference>
<dbReference type="InterPro" id="IPR027799">
    <property type="entry name" value="Rtf2_RING-finger"/>
</dbReference>
<dbReference type="GO" id="GO:0006274">
    <property type="term" value="P:DNA replication termination"/>
    <property type="evidence" value="ECO:0007669"/>
    <property type="project" value="TreeGrafter"/>
</dbReference>
<comment type="similarity">
    <text evidence="1">Belongs to the rtf2 family.</text>
</comment>
<feature type="compositionally biased region" description="Polar residues" evidence="2">
    <location>
        <begin position="278"/>
        <end position="291"/>
    </location>
</feature>
<dbReference type="PANTHER" id="PTHR12775:SF0">
    <property type="entry name" value="REPLICATION TERMINATION FACTOR 2"/>
    <property type="match status" value="1"/>
</dbReference>
<sequence>MGNDGGSIPDRRDLVRTKAKAEQADKANQTRAKWFFCALSKRPLQDPIVSCALGKLYNKDSILEYLLDKAAYGDGERICGHIRSLKDVKTLKLTPNPSMPPSVSLDLTSRSPFVCPLNLKEMNGVQPFVYISTCGCVFSQAGLKTVVSASSTAKEKNQSSSESEPSPEPELEICPQCATKFSLKEDVVMLNPSPEEEARMREKMELQRSKEPKKSKKRKNVSSSDEPEAPAKKKALPTMHSSIAAASRAALAMEEAKRKATMSDAVKSLYGDGKSSRNETFMTRGTFTRYA</sequence>
<protein>
    <submittedName>
        <fullName evidence="3">DUF602-domain-containing protein</fullName>
    </submittedName>
</protein>
<keyword evidence="4" id="KW-1185">Reference proteome</keyword>
<evidence type="ECO:0000256" key="1">
    <source>
        <dbReference type="ARBA" id="ARBA00009885"/>
    </source>
</evidence>
<evidence type="ECO:0000313" key="4">
    <source>
        <dbReference type="Proteomes" id="UP001163846"/>
    </source>
</evidence>
<evidence type="ECO:0000313" key="3">
    <source>
        <dbReference type="EMBL" id="KAJ3843397.1"/>
    </source>
</evidence>
<dbReference type="GO" id="GO:0005634">
    <property type="term" value="C:nucleus"/>
    <property type="evidence" value="ECO:0007669"/>
    <property type="project" value="TreeGrafter"/>
</dbReference>
<dbReference type="EMBL" id="MU805977">
    <property type="protein sequence ID" value="KAJ3843397.1"/>
    <property type="molecule type" value="Genomic_DNA"/>
</dbReference>
<feature type="region of interest" description="Disordered" evidence="2">
    <location>
        <begin position="150"/>
        <end position="171"/>
    </location>
</feature>